<dbReference type="InterPro" id="IPR002921">
    <property type="entry name" value="Fungal_lipase-type"/>
</dbReference>
<dbReference type="EMBL" id="JAODUP010000131">
    <property type="protein sequence ID" value="KAK2160528.1"/>
    <property type="molecule type" value="Genomic_DNA"/>
</dbReference>
<evidence type="ECO:0000256" key="2">
    <source>
        <dbReference type="ARBA" id="ARBA00004651"/>
    </source>
</evidence>
<evidence type="ECO:0000256" key="14">
    <source>
        <dbReference type="ARBA" id="ARBA00026104"/>
    </source>
</evidence>
<feature type="transmembrane region" description="Helical" evidence="16">
    <location>
        <begin position="138"/>
        <end position="162"/>
    </location>
</feature>
<keyword evidence="12 16" id="KW-0472">Membrane</keyword>
<keyword evidence="7" id="KW-0378">Hydrolase</keyword>
<dbReference type="AlphaFoldDB" id="A0AAD9JXY8"/>
<feature type="transmembrane region" description="Helical" evidence="16">
    <location>
        <begin position="174"/>
        <end position="198"/>
    </location>
</feature>
<evidence type="ECO:0000256" key="13">
    <source>
        <dbReference type="ARBA" id="ARBA00024531"/>
    </source>
</evidence>
<dbReference type="CDD" id="cd00519">
    <property type="entry name" value="Lipase_3"/>
    <property type="match status" value="1"/>
</dbReference>
<reference evidence="18" key="1">
    <citation type="journal article" date="2023" name="Mol. Biol. Evol.">
        <title>Third-Generation Sequencing Reveals the Adaptive Role of the Epigenome in Three Deep-Sea Polychaetes.</title>
        <authorList>
            <person name="Perez M."/>
            <person name="Aroh O."/>
            <person name="Sun Y."/>
            <person name="Lan Y."/>
            <person name="Juniper S.K."/>
            <person name="Young C.R."/>
            <person name="Angers B."/>
            <person name="Qian P.Y."/>
        </authorList>
    </citation>
    <scope>NUCLEOTIDE SEQUENCE</scope>
    <source>
        <strain evidence="18">P08H-3</strain>
    </source>
</reference>
<evidence type="ECO:0000256" key="11">
    <source>
        <dbReference type="ARBA" id="ARBA00023098"/>
    </source>
</evidence>
<keyword evidence="6" id="KW-0479">Metal-binding</keyword>
<evidence type="ECO:0000256" key="15">
    <source>
        <dbReference type="SAM" id="MobiDB-lite"/>
    </source>
</evidence>
<keyword evidence="5 16" id="KW-0812">Transmembrane</keyword>
<evidence type="ECO:0000256" key="3">
    <source>
        <dbReference type="ARBA" id="ARBA00022475"/>
    </source>
</evidence>
<dbReference type="Gene3D" id="3.40.50.1820">
    <property type="entry name" value="alpha/beta hydrolase"/>
    <property type="match status" value="1"/>
</dbReference>
<keyword evidence="4" id="KW-0597">Phosphoprotein</keyword>
<dbReference type="PANTHER" id="PTHR45792">
    <property type="entry name" value="DIACYLGLYCEROL LIPASE HOMOLOG-RELATED"/>
    <property type="match status" value="1"/>
</dbReference>
<keyword evidence="3" id="KW-1003">Cell membrane</keyword>
<evidence type="ECO:0000313" key="18">
    <source>
        <dbReference type="EMBL" id="KAK2160528.1"/>
    </source>
</evidence>
<evidence type="ECO:0000256" key="6">
    <source>
        <dbReference type="ARBA" id="ARBA00022723"/>
    </source>
</evidence>
<dbReference type="GO" id="GO:0019369">
    <property type="term" value="P:arachidonate metabolic process"/>
    <property type="evidence" value="ECO:0007669"/>
    <property type="project" value="TreeGrafter"/>
</dbReference>
<dbReference type="InterPro" id="IPR052214">
    <property type="entry name" value="DAG_Lipase-Related"/>
</dbReference>
<accession>A0AAD9JXY8</accession>
<evidence type="ECO:0000256" key="16">
    <source>
        <dbReference type="SAM" id="Phobius"/>
    </source>
</evidence>
<dbReference type="GO" id="GO:0004806">
    <property type="term" value="F:triacylglycerol lipase activity"/>
    <property type="evidence" value="ECO:0007669"/>
    <property type="project" value="TreeGrafter"/>
</dbReference>
<organism evidence="18 19">
    <name type="scientific">Paralvinella palmiformis</name>
    <dbReference type="NCBI Taxonomy" id="53620"/>
    <lineage>
        <taxon>Eukaryota</taxon>
        <taxon>Metazoa</taxon>
        <taxon>Spiralia</taxon>
        <taxon>Lophotrochozoa</taxon>
        <taxon>Annelida</taxon>
        <taxon>Polychaeta</taxon>
        <taxon>Sedentaria</taxon>
        <taxon>Canalipalpata</taxon>
        <taxon>Terebellida</taxon>
        <taxon>Terebelliformia</taxon>
        <taxon>Alvinellidae</taxon>
        <taxon>Paralvinella</taxon>
    </lineage>
</organism>
<evidence type="ECO:0000256" key="8">
    <source>
        <dbReference type="ARBA" id="ARBA00022837"/>
    </source>
</evidence>
<keyword evidence="10 16" id="KW-1133">Transmembrane helix</keyword>
<dbReference type="GO" id="GO:0005886">
    <property type="term" value="C:plasma membrane"/>
    <property type="evidence" value="ECO:0007669"/>
    <property type="project" value="UniProtKB-SubCell"/>
</dbReference>
<evidence type="ECO:0000256" key="9">
    <source>
        <dbReference type="ARBA" id="ARBA00022963"/>
    </source>
</evidence>
<dbReference type="Proteomes" id="UP001208570">
    <property type="component" value="Unassembled WGS sequence"/>
</dbReference>
<evidence type="ECO:0000256" key="4">
    <source>
        <dbReference type="ARBA" id="ARBA00022553"/>
    </source>
</evidence>
<comment type="cofactor">
    <cofactor evidence="1">
        <name>Ca(2+)</name>
        <dbReference type="ChEBI" id="CHEBI:29108"/>
    </cofactor>
</comment>
<name>A0AAD9JXY8_9ANNE</name>
<keyword evidence="11" id="KW-0443">Lipid metabolism</keyword>
<dbReference type="GO" id="GO:0022008">
    <property type="term" value="P:neurogenesis"/>
    <property type="evidence" value="ECO:0007669"/>
    <property type="project" value="TreeGrafter"/>
</dbReference>
<dbReference type="GO" id="GO:0046340">
    <property type="term" value="P:diacylglycerol catabolic process"/>
    <property type="evidence" value="ECO:0007669"/>
    <property type="project" value="TreeGrafter"/>
</dbReference>
<protein>
    <recommendedName>
        <fullName evidence="14">sn-1-specific diacylglycerol lipase</fullName>
        <ecNumber evidence="14">3.1.1.116</ecNumber>
    </recommendedName>
</protein>
<dbReference type="Pfam" id="PF01764">
    <property type="entry name" value="Lipase_3"/>
    <property type="match status" value="1"/>
</dbReference>
<feature type="compositionally biased region" description="Polar residues" evidence="15">
    <location>
        <begin position="604"/>
        <end position="617"/>
    </location>
</feature>
<dbReference type="PANTHER" id="PTHR45792:SF2">
    <property type="entry name" value="DIACYLGLYCEROL LIPASE-BETA"/>
    <property type="match status" value="1"/>
</dbReference>
<comment type="caution">
    <text evidence="18">The sequence shown here is derived from an EMBL/GenBank/DDBJ whole genome shotgun (WGS) entry which is preliminary data.</text>
</comment>
<dbReference type="InterPro" id="IPR029058">
    <property type="entry name" value="AB_hydrolase_fold"/>
</dbReference>
<comment type="catalytic activity">
    <reaction evidence="13">
        <text>a 1,2-diacyl-sn-glycerol + H2O = a 2-acylglycerol + a fatty acid + H(+)</text>
        <dbReference type="Rhea" id="RHEA:33275"/>
        <dbReference type="ChEBI" id="CHEBI:15377"/>
        <dbReference type="ChEBI" id="CHEBI:15378"/>
        <dbReference type="ChEBI" id="CHEBI:17389"/>
        <dbReference type="ChEBI" id="CHEBI:17815"/>
        <dbReference type="ChEBI" id="CHEBI:28868"/>
        <dbReference type="EC" id="3.1.1.116"/>
    </reaction>
    <physiologicalReaction direction="left-to-right" evidence="13">
        <dbReference type="Rhea" id="RHEA:33276"/>
    </physiologicalReaction>
</comment>
<proteinExistence type="predicted"/>
<evidence type="ECO:0000259" key="17">
    <source>
        <dbReference type="Pfam" id="PF01764"/>
    </source>
</evidence>
<keyword evidence="8" id="KW-0106">Calcium</keyword>
<gene>
    <name evidence="18" type="ORF">LSH36_131g02023</name>
</gene>
<comment type="subcellular location">
    <subcellularLocation>
        <location evidence="2">Cell membrane</location>
        <topology evidence="2">Multi-pass membrane protein</topology>
    </subcellularLocation>
</comment>
<sequence length="735" mass="82280">MEQSTYREVAEAPSINSFKNRLDKYWSDQDIVFNYKAKLNINRKSADTVFMKAWKQWRPSSSQLQKHPYVSLSKLIIVAAVYYRQKAGFSCSYGYLLHAYCIAMVTVLSIHLIFSVAMIVVSSRGTIVNVGPRRHLSLILYCKLFMLLPEFAVTLLGTLWAFDLESNCDKTVVYAMRATALSGWLVLACLIIGIAVVFDPLGHVNHQQHSNIMMENTDGTAQRLWTLRCKVLCCCVNQDEHSTNAFSDIAQLITDFFKGLDIVVSDVAAGLILVQLEQQNKSLRLHVIPLASDLEHRSPIERNHGQFHEASLVSGPIENIADDPVFPSPQTWMTIPQAAHYMRFAAASYGWAMYMYTHLCIGACQLYPACRCCTCVKNSNFTLDDNCCNCNTAAIIKTTGINEQDIVYATYYNRIYQIPFFVALDHTEEAVVISIRGTLSLRDAVTDLSADSEPLEAPGVEDGRAHSGILRAAKHIQQTITELQLLNKAFEKAPGYQLVITGHSLGAGAASILAILLRPDYPQLKCFAFSPPGWLVSLPVSRYTEQFICSVVLGKDLVPRLGLLTMENLKLQIIHTIRKTNKPKYKILLSGVWNFLKILCSTNTAQHPSPSVSTEGTSLMRESPPQTYTEERKENDPEGFPESSEHCTLKVESPLYMPGHVLYIEEKQLPRGCCGVPTYQAAWARVEVFDEIIVNPRMILDHMPDVVSKALNQLSNDTTMPEHYAYNLANETAVI</sequence>
<dbReference type="SUPFAM" id="SSF53474">
    <property type="entry name" value="alpha/beta-Hydrolases"/>
    <property type="match status" value="1"/>
</dbReference>
<evidence type="ECO:0000313" key="19">
    <source>
        <dbReference type="Proteomes" id="UP001208570"/>
    </source>
</evidence>
<dbReference type="GO" id="GO:0046872">
    <property type="term" value="F:metal ion binding"/>
    <property type="evidence" value="ECO:0007669"/>
    <property type="project" value="UniProtKB-KW"/>
</dbReference>
<feature type="domain" description="Fungal lipase-type" evidence="17">
    <location>
        <begin position="432"/>
        <end position="562"/>
    </location>
</feature>
<evidence type="ECO:0000256" key="5">
    <source>
        <dbReference type="ARBA" id="ARBA00022692"/>
    </source>
</evidence>
<keyword evidence="9" id="KW-0442">Lipid degradation</keyword>
<feature type="region of interest" description="Disordered" evidence="15">
    <location>
        <begin position="604"/>
        <end position="644"/>
    </location>
</feature>
<dbReference type="EC" id="3.1.1.116" evidence="14"/>
<keyword evidence="19" id="KW-1185">Reference proteome</keyword>
<evidence type="ECO:0000256" key="7">
    <source>
        <dbReference type="ARBA" id="ARBA00022801"/>
    </source>
</evidence>
<evidence type="ECO:0000256" key="10">
    <source>
        <dbReference type="ARBA" id="ARBA00022989"/>
    </source>
</evidence>
<dbReference type="GO" id="GO:0005737">
    <property type="term" value="C:cytoplasm"/>
    <property type="evidence" value="ECO:0007669"/>
    <property type="project" value="TreeGrafter"/>
</dbReference>
<feature type="transmembrane region" description="Helical" evidence="16">
    <location>
        <begin position="95"/>
        <end position="118"/>
    </location>
</feature>
<evidence type="ECO:0000256" key="1">
    <source>
        <dbReference type="ARBA" id="ARBA00001913"/>
    </source>
</evidence>
<evidence type="ECO:0000256" key="12">
    <source>
        <dbReference type="ARBA" id="ARBA00023136"/>
    </source>
</evidence>